<dbReference type="SUPFAM" id="SSF53790">
    <property type="entry name" value="Tetrapyrrole methylase"/>
    <property type="match status" value="1"/>
</dbReference>
<evidence type="ECO:0000259" key="8">
    <source>
        <dbReference type="Pfam" id="PF00590"/>
    </source>
</evidence>
<dbReference type="NCBIfam" id="NF004790">
    <property type="entry name" value="PRK06136.1"/>
    <property type="match status" value="1"/>
</dbReference>
<dbReference type="InterPro" id="IPR014777">
    <property type="entry name" value="4pyrrole_Mease_sub1"/>
</dbReference>
<dbReference type="PANTHER" id="PTHR45790">
    <property type="entry name" value="SIROHEME SYNTHASE-RELATED"/>
    <property type="match status" value="1"/>
</dbReference>
<comment type="similarity">
    <text evidence="6">Belongs to the precorrin methyltransferase family.</text>
</comment>
<dbReference type="CDD" id="cd11642">
    <property type="entry name" value="SUMT"/>
    <property type="match status" value="1"/>
</dbReference>
<feature type="region of interest" description="Disordered" evidence="7">
    <location>
        <begin position="261"/>
        <end position="294"/>
    </location>
</feature>
<organism evidence="9 10">
    <name type="scientific">Chara braunii</name>
    <name type="common">Braun's stonewort</name>
    <dbReference type="NCBI Taxonomy" id="69332"/>
    <lineage>
        <taxon>Eukaryota</taxon>
        <taxon>Viridiplantae</taxon>
        <taxon>Streptophyta</taxon>
        <taxon>Charophyceae</taxon>
        <taxon>Charales</taxon>
        <taxon>Characeae</taxon>
        <taxon>Chara</taxon>
    </lineage>
</organism>
<feature type="compositionally biased region" description="Gly residues" evidence="7">
    <location>
        <begin position="452"/>
        <end position="470"/>
    </location>
</feature>
<name>A0A388KI25_CHABU</name>
<dbReference type="InterPro" id="IPR014776">
    <property type="entry name" value="4pyrrole_Mease_sub2"/>
</dbReference>
<dbReference type="Gene3D" id="3.30.950.10">
    <property type="entry name" value="Methyltransferase, Cobalt-precorrin-4 Transmethylase, Domain 2"/>
    <property type="match status" value="1"/>
</dbReference>
<dbReference type="InterPro" id="IPR035996">
    <property type="entry name" value="4pyrrol_Methylase_sf"/>
</dbReference>
<gene>
    <name evidence="9" type="ORF">CBR_g4488</name>
</gene>
<feature type="region of interest" description="Disordered" evidence="7">
    <location>
        <begin position="445"/>
        <end position="484"/>
    </location>
</feature>
<feature type="compositionally biased region" description="Basic and acidic residues" evidence="7">
    <location>
        <begin position="471"/>
        <end position="484"/>
    </location>
</feature>
<dbReference type="PROSITE" id="PS00839">
    <property type="entry name" value="SUMT_1"/>
    <property type="match status" value="1"/>
</dbReference>
<evidence type="ECO:0000313" key="10">
    <source>
        <dbReference type="Proteomes" id="UP000265515"/>
    </source>
</evidence>
<keyword evidence="2 6" id="KW-0489">Methyltransferase</keyword>
<dbReference type="PANTHER" id="PTHR45790:SF3">
    <property type="entry name" value="S-ADENOSYL-L-METHIONINE-DEPENDENT UROPORPHYRINOGEN III METHYLTRANSFERASE, CHLOROPLASTIC"/>
    <property type="match status" value="1"/>
</dbReference>
<dbReference type="InterPro" id="IPR006366">
    <property type="entry name" value="CobA/CysG_C"/>
</dbReference>
<dbReference type="EC" id="2.1.1.107" evidence="1"/>
<proteinExistence type="inferred from homology"/>
<dbReference type="GO" id="GO:0004851">
    <property type="term" value="F:uroporphyrin-III C-methyltransferase activity"/>
    <property type="evidence" value="ECO:0007669"/>
    <property type="project" value="UniProtKB-EC"/>
</dbReference>
<protein>
    <recommendedName>
        <fullName evidence="1">uroporphyrinogen-III C-methyltransferase</fullName>
        <ecNumber evidence="1">2.1.1.107</ecNumber>
    </recommendedName>
</protein>
<feature type="region of interest" description="Disordered" evidence="7">
    <location>
        <begin position="325"/>
        <end position="424"/>
    </location>
</feature>
<dbReference type="PROSITE" id="PS00840">
    <property type="entry name" value="SUMT_2"/>
    <property type="match status" value="1"/>
</dbReference>
<feature type="region of interest" description="Disordered" evidence="7">
    <location>
        <begin position="782"/>
        <end position="806"/>
    </location>
</feature>
<dbReference type="STRING" id="69332.A0A388KI25"/>
<dbReference type="FunFam" id="3.40.1010.10:FF:000001">
    <property type="entry name" value="Siroheme synthase"/>
    <property type="match status" value="1"/>
</dbReference>
<evidence type="ECO:0000256" key="1">
    <source>
        <dbReference type="ARBA" id="ARBA00012162"/>
    </source>
</evidence>
<evidence type="ECO:0000256" key="6">
    <source>
        <dbReference type="RuleBase" id="RU003960"/>
    </source>
</evidence>
<evidence type="ECO:0000256" key="3">
    <source>
        <dbReference type="ARBA" id="ARBA00022679"/>
    </source>
</evidence>
<evidence type="ECO:0000256" key="2">
    <source>
        <dbReference type="ARBA" id="ARBA00022603"/>
    </source>
</evidence>
<evidence type="ECO:0000256" key="5">
    <source>
        <dbReference type="ARBA" id="ARBA00023244"/>
    </source>
</evidence>
<dbReference type="NCBIfam" id="TIGR01469">
    <property type="entry name" value="cobA_cysG_Cterm"/>
    <property type="match status" value="1"/>
</dbReference>
<feature type="compositionally biased region" description="Low complexity" evidence="7">
    <location>
        <begin position="261"/>
        <end position="272"/>
    </location>
</feature>
<feature type="domain" description="Tetrapyrrole methylase" evidence="8">
    <location>
        <begin position="521"/>
        <end position="731"/>
    </location>
</feature>
<dbReference type="InterPro" id="IPR050161">
    <property type="entry name" value="Siro_Cobalamin_biosynth"/>
</dbReference>
<dbReference type="InterPro" id="IPR000878">
    <property type="entry name" value="4pyrrol_Mease"/>
</dbReference>
<keyword evidence="5" id="KW-0627">Porphyrin biosynthesis</keyword>
<evidence type="ECO:0000256" key="4">
    <source>
        <dbReference type="ARBA" id="ARBA00022691"/>
    </source>
</evidence>
<accession>A0A388KI25</accession>
<dbReference type="GO" id="GO:0032259">
    <property type="term" value="P:methylation"/>
    <property type="evidence" value="ECO:0007669"/>
    <property type="project" value="UniProtKB-KW"/>
</dbReference>
<feature type="region of interest" description="Disordered" evidence="7">
    <location>
        <begin position="114"/>
        <end position="137"/>
    </location>
</feature>
<dbReference type="FunFam" id="3.30.950.10:FF:000001">
    <property type="entry name" value="Siroheme synthase"/>
    <property type="match status" value="1"/>
</dbReference>
<dbReference type="Pfam" id="PF00590">
    <property type="entry name" value="TP_methylase"/>
    <property type="match status" value="1"/>
</dbReference>
<keyword evidence="4" id="KW-0949">S-adenosyl-L-methionine</keyword>
<sequence length="806" mass="85683">MAALEVRSPFKTPCLISRQVSNGCLRPWGTVASERWWTSSFSSFSSFSSSSSSSSSSCSFPSSPSVAAIARKSLSIGITTRGTFPQIAEIYCRTSSWNLDGFFFEIPVRELPSSRRGRGRGSYQMRPRSTGKKSPRFSPIEIEMSGTMRALSTLSRLSTVSRRTDAIAWCLSSSRAMSAAGDDDHLHRRSIGSSVATQSTTMSGDRSISSCCFCIDGNCARWWSGGAAAAAAATTPGRARLLRLRSSARCRRSRRTRLLLRSSGSESGSRSACQVSPYISDSGGTGPSSSSSSTWLHRDRCGRASAIAIADVIARLRGAPSCGRRIWRSSSSSPWRRNLARSPEGGSSTSSSFSTSSSSSSSSSSAGPSPFTEMYHIPPTKGRGIISPPSSPCPVEDQREQCSFPEDDGEQGYPASKEEGNREGSICRLVSETLRLISLPVENNWGREKHQGGGGGGEGGGGEGGGGGGEKVAEKSNEDRDREIRLPEVESVLQMLKERWREEEKREGKAQERGKKRGPGHVYLVGTGPGDPELLTVKALRLMQSADLVLYDRLVSTDIIDLVHPGARLLYVGKTSGFHSRSQDEIHELLLAFAEAGATVLRLKGGDPLVFGRGGEEMDFLEHEGIRVEIVPGITAASGISAALGIPLTHRGLATSVRLLTGHSRDGGQDPLFIAENAGDIDTTLVIYMGLGTLPALVCKLISGGLPGSTPSVAVERGTTPQERVVFAPVVDLPKAVEEAKLVSPTLIVIGRVVALSHLWSDGHVVVINNHTVQSSSVSASSLAEKGSVQKDSTSHDVCEGSSSSA</sequence>
<evidence type="ECO:0000313" key="9">
    <source>
        <dbReference type="EMBL" id="GBG69658.1"/>
    </source>
</evidence>
<dbReference type="Proteomes" id="UP000265515">
    <property type="component" value="Unassembled WGS sequence"/>
</dbReference>
<dbReference type="Gene3D" id="3.40.1010.10">
    <property type="entry name" value="Cobalt-precorrin-4 Transmethylase, Domain 1"/>
    <property type="match status" value="1"/>
</dbReference>
<dbReference type="OrthoDB" id="508204at2759"/>
<comment type="caution">
    <text evidence="9">The sequence shown here is derived from an EMBL/GenBank/DDBJ whole genome shotgun (WGS) entry which is preliminary data.</text>
</comment>
<reference evidence="9 10" key="1">
    <citation type="journal article" date="2018" name="Cell">
        <title>The Chara Genome: Secondary Complexity and Implications for Plant Terrestrialization.</title>
        <authorList>
            <person name="Nishiyama T."/>
            <person name="Sakayama H."/>
            <person name="Vries J.D."/>
            <person name="Buschmann H."/>
            <person name="Saint-Marcoux D."/>
            <person name="Ullrich K.K."/>
            <person name="Haas F.B."/>
            <person name="Vanderstraeten L."/>
            <person name="Becker D."/>
            <person name="Lang D."/>
            <person name="Vosolsobe S."/>
            <person name="Rombauts S."/>
            <person name="Wilhelmsson P.K.I."/>
            <person name="Janitza P."/>
            <person name="Kern R."/>
            <person name="Heyl A."/>
            <person name="Rumpler F."/>
            <person name="Villalobos L.I.A.C."/>
            <person name="Clay J.M."/>
            <person name="Skokan R."/>
            <person name="Toyoda A."/>
            <person name="Suzuki Y."/>
            <person name="Kagoshima H."/>
            <person name="Schijlen E."/>
            <person name="Tajeshwar N."/>
            <person name="Catarino B."/>
            <person name="Hetherington A.J."/>
            <person name="Saltykova A."/>
            <person name="Bonnot C."/>
            <person name="Breuninger H."/>
            <person name="Symeonidi A."/>
            <person name="Radhakrishnan G.V."/>
            <person name="Van Nieuwerburgh F."/>
            <person name="Deforce D."/>
            <person name="Chang C."/>
            <person name="Karol K.G."/>
            <person name="Hedrich R."/>
            <person name="Ulvskov P."/>
            <person name="Glockner G."/>
            <person name="Delwiche C.F."/>
            <person name="Petrasek J."/>
            <person name="Van de Peer Y."/>
            <person name="Friml J."/>
            <person name="Beilby M."/>
            <person name="Dolan L."/>
            <person name="Kohara Y."/>
            <person name="Sugano S."/>
            <person name="Fujiyama A."/>
            <person name="Delaux P.-M."/>
            <person name="Quint M."/>
            <person name="TheiBen G."/>
            <person name="Hagemann M."/>
            <person name="Harholt J."/>
            <person name="Dunand C."/>
            <person name="Zachgo S."/>
            <person name="Langdale J."/>
            <person name="Maumus F."/>
            <person name="Straeten D.V.D."/>
            <person name="Gould S.B."/>
            <person name="Rensing S.A."/>
        </authorList>
    </citation>
    <scope>NUCLEOTIDE SEQUENCE [LARGE SCALE GENOMIC DNA]</scope>
    <source>
        <strain evidence="9 10">S276</strain>
    </source>
</reference>
<dbReference type="GO" id="GO:0019354">
    <property type="term" value="P:siroheme biosynthetic process"/>
    <property type="evidence" value="ECO:0007669"/>
    <property type="project" value="InterPro"/>
</dbReference>
<dbReference type="AlphaFoldDB" id="A0A388KI25"/>
<feature type="compositionally biased region" description="Basic and acidic residues" evidence="7">
    <location>
        <begin position="500"/>
        <end position="513"/>
    </location>
</feature>
<keyword evidence="3 6" id="KW-0808">Transferase</keyword>
<dbReference type="EMBL" id="BFEA01000118">
    <property type="protein sequence ID" value="GBG69658.1"/>
    <property type="molecule type" value="Genomic_DNA"/>
</dbReference>
<evidence type="ECO:0000256" key="7">
    <source>
        <dbReference type="SAM" id="MobiDB-lite"/>
    </source>
</evidence>
<feature type="compositionally biased region" description="Low complexity" evidence="7">
    <location>
        <begin position="328"/>
        <end position="373"/>
    </location>
</feature>
<feature type="region of interest" description="Disordered" evidence="7">
    <location>
        <begin position="500"/>
        <end position="525"/>
    </location>
</feature>
<dbReference type="Gramene" id="GBG69658">
    <property type="protein sequence ID" value="GBG69658"/>
    <property type="gene ID" value="CBR_g4488"/>
</dbReference>
<keyword evidence="10" id="KW-1185">Reference proteome</keyword>
<dbReference type="InterPro" id="IPR003043">
    <property type="entry name" value="Uropor_MeTrfase_CS"/>
</dbReference>